<keyword evidence="3" id="KW-0328">Glycosyltransferase</keyword>
<dbReference type="PANTHER" id="PTHR12526:SF640">
    <property type="entry name" value="COLANIC ACID BIOSYNTHESIS GLYCOSYLTRANSFERASE WCAL-RELATED"/>
    <property type="match status" value="1"/>
</dbReference>
<dbReference type="Pfam" id="PF00534">
    <property type="entry name" value="Glycos_transf_1"/>
    <property type="match status" value="1"/>
</dbReference>
<organism evidence="8 9">
    <name type="scientific">Streptomyces subrutilus</name>
    <dbReference type="NCBI Taxonomy" id="36818"/>
    <lineage>
        <taxon>Bacteria</taxon>
        <taxon>Bacillati</taxon>
        <taxon>Actinomycetota</taxon>
        <taxon>Actinomycetes</taxon>
        <taxon>Kitasatosporales</taxon>
        <taxon>Streptomycetaceae</taxon>
        <taxon>Streptomyces</taxon>
    </lineage>
</organism>
<dbReference type="EMBL" id="CP023701">
    <property type="protein sequence ID" value="QEU77235.1"/>
    <property type="molecule type" value="Genomic_DNA"/>
</dbReference>
<evidence type="ECO:0000256" key="5">
    <source>
        <dbReference type="SAM" id="MobiDB-lite"/>
    </source>
</evidence>
<sequence>MDTAVPHDRPDPFVAVRQAFWAAGGSRPARAPGGLPVPAGALAPFLRAEYLPSVHPGTLTDPADHTVARLRRALRLGLPATPEELVAAALRPERRLRATVAEAWPGSLHRYGPARAGRALRRELPRHTDPRTLATLIALATAGGLPLPDPAGRTDPDRTGPFAARPVRHALWRHLATRPDGRRLLPDPATGADPYERLLLAAAAGADVLAAPPIPRRGGLLVVQSMLLGAMDSPGEGSGGGLGVLLGGLGDALVRTDAVDGVLTLVTARMRPSDRGEPELLRPRGPGHWTLGLPVDDAGPDAAGAEDDGAGDAAHGPDDFGAASWWAARLLGALERRPDLVHVRYADDASLAVAEAARRLGARLVFTATPDPHRRIGERHGAARPAVPADREELRRDLHRVFVADRLVQRADEVVGIPGPGGDGADATAELLRHFPQLAGARGGRGPAAPPEGITAYHDTPDTRRRGELLLERLFGGGERVSALDPDARRLPLLLTVGRLHPLKQQHLLVRAWIESGLCLRSTLVVVGGSVRADAAEPAERDVRAALAALRAEHPGAAARLALVPALPNAEVRCLERALARSGGGAGRAYYVCPSAKEEFGIAVLEAMDAGLPVAATARGGVPHYLEDTVNGLLLDTSSAGTLARGIDRLLALSDEELGAMTARAAATVRGRYSIDAAATAFAAVYAGRGGDTETARLPARAGRRAACATGRYQ</sequence>
<dbReference type="Proteomes" id="UP000326831">
    <property type="component" value="Chromosome"/>
</dbReference>
<dbReference type="InterPro" id="IPR001296">
    <property type="entry name" value="Glyco_trans_1"/>
</dbReference>
<dbReference type="EMBL" id="BMVX01000001">
    <property type="protein sequence ID" value="GGZ45774.1"/>
    <property type="molecule type" value="Genomic_DNA"/>
</dbReference>
<evidence type="ECO:0000313" key="8">
    <source>
        <dbReference type="EMBL" id="QEU77235.1"/>
    </source>
</evidence>
<dbReference type="GO" id="GO:0016757">
    <property type="term" value="F:glycosyltransferase activity"/>
    <property type="evidence" value="ECO:0007669"/>
    <property type="project" value="UniProtKB-KW"/>
</dbReference>
<proteinExistence type="inferred from homology"/>
<dbReference type="SUPFAM" id="SSF53756">
    <property type="entry name" value="UDP-Glycosyltransferase/glycogen phosphorylase"/>
    <property type="match status" value="1"/>
</dbReference>
<dbReference type="RefSeq" id="WP_150516332.1">
    <property type="nucleotide sequence ID" value="NZ_BMVX01000001.1"/>
</dbReference>
<reference evidence="7" key="1">
    <citation type="journal article" date="2014" name="Int. J. Syst. Evol. Microbiol.">
        <title>Complete genome sequence of Corynebacterium casei LMG S-19264T (=DSM 44701T), isolated from a smear-ripened cheese.</title>
        <authorList>
            <consortium name="US DOE Joint Genome Institute (JGI-PGF)"/>
            <person name="Walter F."/>
            <person name="Albersmeier A."/>
            <person name="Kalinowski J."/>
            <person name="Ruckert C."/>
        </authorList>
    </citation>
    <scope>NUCLEOTIDE SEQUENCE</scope>
    <source>
        <strain evidence="7">JCM 4834</strain>
    </source>
</reference>
<feature type="domain" description="Glycosyl transferase family 1" evidence="6">
    <location>
        <begin position="591"/>
        <end position="656"/>
    </location>
</feature>
<dbReference type="Gene3D" id="3.40.50.2000">
    <property type="entry name" value="Glycogen Phosphorylase B"/>
    <property type="match status" value="2"/>
</dbReference>
<dbReference type="CDD" id="cd03801">
    <property type="entry name" value="GT4_PimA-like"/>
    <property type="match status" value="1"/>
</dbReference>
<keyword evidence="4 8" id="KW-0808">Transferase</keyword>
<evidence type="ECO:0000313" key="9">
    <source>
        <dbReference type="Proteomes" id="UP000326831"/>
    </source>
</evidence>
<feature type="region of interest" description="Disordered" evidence="5">
    <location>
        <begin position="293"/>
        <end position="316"/>
    </location>
</feature>
<dbReference type="OrthoDB" id="2421289at2"/>
<evidence type="ECO:0000256" key="2">
    <source>
        <dbReference type="ARBA" id="ARBA00021292"/>
    </source>
</evidence>
<dbReference type="Proteomes" id="UP000634660">
    <property type="component" value="Unassembled WGS sequence"/>
</dbReference>
<dbReference type="AlphaFoldDB" id="A0A5P2UFK2"/>
<evidence type="ECO:0000256" key="1">
    <source>
        <dbReference type="ARBA" id="ARBA00009481"/>
    </source>
</evidence>
<name>A0A5P2UFK2_9ACTN</name>
<gene>
    <name evidence="8" type="ORF">CP968_02050</name>
    <name evidence="7" type="ORF">GCM10010371_00960</name>
</gene>
<dbReference type="KEGG" id="ssub:CP968_02050"/>
<comment type="similarity">
    <text evidence="1">Belongs to the glycosyltransferase group 1 family. Glycosyltransferase 4 subfamily.</text>
</comment>
<dbReference type="PANTHER" id="PTHR12526">
    <property type="entry name" value="GLYCOSYLTRANSFERASE"/>
    <property type="match status" value="1"/>
</dbReference>
<keyword evidence="9" id="KW-1185">Reference proteome</keyword>
<evidence type="ECO:0000256" key="3">
    <source>
        <dbReference type="ARBA" id="ARBA00022676"/>
    </source>
</evidence>
<reference evidence="8 9" key="2">
    <citation type="submission" date="2017-09" db="EMBL/GenBank/DDBJ databases">
        <authorList>
            <person name="Lee N."/>
            <person name="Cho B.-K."/>
        </authorList>
    </citation>
    <scope>NUCLEOTIDE SEQUENCE [LARGE SCALE GENOMIC DNA]</scope>
    <source>
        <strain evidence="8 9">ATCC 27467</strain>
    </source>
</reference>
<evidence type="ECO:0000259" key="6">
    <source>
        <dbReference type="Pfam" id="PF00534"/>
    </source>
</evidence>
<reference evidence="7" key="3">
    <citation type="submission" date="2020-09" db="EMBL/GenBank/DDBJ databases">
        <authorList>
            <person name="Sun Q."/>
            <person name="Ohkuma M."/>
        </authorList>
    </citation>
    <scope>NUCLEOTIDE SEQUENCE</scope>
    <source>
        <strain evidence="7">JCM 4834</strain>
    </source>
</reference>
<evidence type="ECO:0000256" key="4">
    <source>
        <dbReference type="ARBA" id="ARBA00022679"/>
    </source>
</evidence>
<protein>
    <recommendedName>
        <fullName evidence="2">D-inositol 3-phosphate glycosyltransferase</fullName>
    </recommendedName>
</protein>
<feature type="region of interest" description="Disordered" evidence="5">
    <location>
        <begin position="441"/>
        <end position="460"/>
    </location>
</feature>
<accession>A0A5P2UFK2</accession>
<evidence type="ECO:0000313" key="7">
    <source>
        <dbReference type="EMBL" id="GGZ45774.1"/>
    </source>
</evidence>